<feature type="domain" description="NWD NACHT-NTPase N-terminal" evidence="1">
    <location>
        <begin position="57"/>
        <end position="165"/>
    </location>
</feature>
<dbReference type="AlphaFoldDB" id="A0A9W9VUX9"/>
<keyword evidence="3" id="KW-1185">Reference proteome</keyword>
<dbReference type="Proteomes" id="UP001147782">
    <property type="component" value="Unassembled WGS sequence"/>
</dbReference>
<protein>
    <recommendedName>
        <fullName evidence="1">NWD NACHT-NTPase N-terminal domain-containing protein</fullName>
    </recommendedName>
</protein>
<name>A0A9W9VUX9_9EURO</name>
<dbReference type="Pfam" id="PF17100">
    <property type="entry name" value="NACHT_N"/>
    <property type="match status" value="1"/>
</dbReference>
<dbReference type="OrthoDB" id="4769969at2759"/>
<comment type="caution">
    <text evidence="2">The sequence shown here is derived from an EMBL/GenBank/DDBJ whole genome shotgun (WGS) entry which is preliminary data.</text>
</comment>
<accession>A0A9W9VUX9</accession>
<dbReference type="GeneID" id="81433023"/>
<reference evidence="2" key="2">
    <citation type="journal article" date="2023" name="IMA Fungus">
        <title>Comparative genomic study of the Penicillium genus elucidates a diverse pangenome and 15 lateral gene transfer events.</title>
        <authorList>
            <person name="Petersen C."/>
            <person name="Sorensen T."/>
            <person name="Nielsen M.R."/>
            <person name="Sondergaard T.E."/>
            <person name="Sorensen J.L."/>
            <person name="Fitzpatrick D.A."/>
            <person name="Frisvad J.C."/>
            <person name="Nielsen K.L."/>
        </authorList>
    </citation>
    <scope>NUCLEOTIDE SEQUENCE</scope>
    <source>
        <strain evidence="2">IBT 29864</strain>
    </source>
</reference>
<dbReference type="RefSeq" id="XP_056560575.1">
    <property type="nucleotide sequence ID" value="XM_056693846.1"/>
</dbReference>
<proteinExistence type="predicted"/>
<evidence type="ECO:0000313" key="2">
    <source>
        <dbReference type="EMBL" id="KAJ5389847.1"/>
    </source>
</evidence>
<sequence>MRISATSSFVFPWQELIIWNLVVPLGELKWPGILQAVLVKISQAHLNRGVRPKDPRLLLNPSEQTTAAHGGLEAVPFAVRRLRVMERLIRPGNTGLTESDYQPDSLQLVRDFEDTAVELYKTILVFQIRLVRQHSRNWAKRYGRDVFKADDWADLTSRIKTLEAKCTEIAQDLSRERIERALQDSEHDMQSGLQKIQQELEKTTHGIEKQTMMQSTWRQTDEERNCNAKKGLGNGKLVFGE</sequence>
<gene>
    <name evidence="2" type="ORF">N7496_000915</name>
</gene>
<organism evidence="2 3">
    <name type="scientific">Penicillium cataractarum</name>
    <dbReference type="NCBI Taxonomy" id="2100454"/>
    <lineage>
        <taxon>Eukaryota</taxon>
        <taxon>Fungi</taxon>
        <taxon>Dikarya</taxon>
        <taxon>Ascomycota</taxon>
        <taxon>Pezizomycotina</taxon>
        <taxon>Eurotiomycetes</taxon>
        <taxon>Eurotiomycetidae</taxon>
        <taxon>Eurotiales</taxon>
        <taxon>Aspergillaceae</taxon>
        <taxon>Penicillium</taxon>
    </lineage>
</organism>
<dbReference type="EMBL" id="JAPZBS010000001">
    <property type="protein sequence ID" value="KAJ5389847.1"/>
    <property type="molecule type" value="Genomic_DNA"/>
</dbReference>
<evidence type="ECO:0000313" key="3">
    <source>
        <dbReference type="Proteomes" id="UP001147782"/>
    </source>
</evidence>
<reference evidence="2" key="1">
    <citation type="submission" date="2022-11" db="EMBL/GenBank/DDBJ databases">
        <authorList>
            <person name="Petersen C."/>
        </authorList>
    </citation>
    <scope>NUCLEOTIDE SEQUENCE</scope>
    <source>
        <strain evidence="2">IBT 29864</strain>
    </source>
</reference>
<evidence type="ECO:0000259" key="1">
    <source>
        <dbReference type="Pfam" id="PF17100"/>
    </source>
</evidence>
<dbReference type="InterPro" id="IPR031359">
    <property type="entry name" value="NACHT_N"/>
</dbReference>